<evidence type="ECO:0000256" key="6">
    <source>
        <dbReference type="SAM" id="MobiDB-lite"/>
    </source>
</evidence>
<name>A0AA88KLQ3_NAELO</name>
<feature type="compositionally biased region" description="Low complexity" evidence="6">
    <location>
        <begin position="132"/>
        <end position="146"/>
    </location>
</feature>
<feature type="region of interest" description="Disordered" evidence="6">
    <location>
        <begin position="1"/>
        <end position="22"/>
    </location>
</feature>
<feature type="compositionally biased region" description="Low complexity" evidence="6">
    <location>
        <begin position="9"/>
        <end position="22"/>
    </location>
</feature>
<dbReference type="PROSITE" id="PS00463">
    <property type="entry name" value="ZN2_CY6_FUNGAL_1"/>
    <property type="match status" value="1"/>
</dbReference>
<keyword evidence="4" id="KW-0804">Transcription</keyword>
<dbReference type="GO" id="GO:0005634">
    <property type="term" value="C:nucleus"/>
    <property type="evidence" value="ECO:0007669"/>
    <property type="project" value="UniProtKB-SubCell"/>
</dbReference>
<sequence>MDQDNSNIPPLQTVVHPVQQQQQDTRQYSTIACLLCRKAHRKCDRLYPVCSECNCRGLADKCSYQQPKKRGPKNATSSGSSPPPLDGQHQQAVSGMGVMSTNLNMGSQPHASSTQRCSPNRSSTVHQSSNGTSAFATSSSRKSSPSQTYPQANTLPALNTLEHSPSYYQQSPIYNNNQPQPSYFNHMQSNNSYQYQQQDISGRQNGQIPSYTEQSKLGQHRYHPYVTSTIANTTRTNKEKEVSPREISIALSQLKSLTSVESFDIGAHYPYVLDLYFHRFILAYPLIKREDVEEVVVRRLLRKNYASKVEDKDDYFLCSFYAICMALFQRLGKREIAHHFYLQANRAVSSLMLYEEDDTNENANRVGLNFELCLNIALICIYLIGNGDLKKASIYYNIGMGFIQQVNLFGEMQRGFLIAYYGLCELMLFSGVKDQIKCFAIIVNKHLKGMLNFIQSAQFQTLESCLHVLHILQENQQNLMQPKNFDVPEEYSHTLEGRFDLITSHFNYIRQD</sequence>
<dbReference type="PANTHER" id="PTHR47338:SF5">
    <property type="entry name" value="ZN(II)2CYS6 TRANSCRIPTION FACTOR (EUROFUNG)"/>
    <property type="match status" value="1"/>
</dbReference>
<dbReference type="SMART" id="SM00066">
    <property type="entry name" value="GAL4"/>
    <property type="match status" value="1"/>
</dbReference>
<evidence type="ECO:0000256" key="5">
    <source>
        <dbReference type="ARBA" id="ARBA00023242"/>
    </source>
</evidence>
<feature type="region of interest" description="Disordered" evidence="6">
    <location>
        <begin position="167"/>
        <end position="216"/>
    </location>
</feature>
<feature type="domain" description="Zn(2)-C6 fungal-type" evidence="7">
    <location>
        <begin position="32"/>
        <end position="64"/>
    </location>
</feature>
<dbReference type="GeneID" id="68094394"/>
<dbReference type="GO" id="GO:0000981">
    <property type="term" value="F:DNA-binding transcription factor activity, RNA polymerase II-specific"/>
    <property type="evidence" value="ECO:0007669"/>
    <property type="project" value="InterPro"/>
</dbReference>
<evidence type="ECO:0000256" key="3">
    <source>
        <dbReference type="ARBA" id="ARBA00023015"/>
    </source>
</evidence>
<reference evidence="8 9" key="1">
    <citation type="journal article" date="2018" name="BMC Genomics">
        <title>The genome of Naegleria lovaniensis, the basis for a comparative approach to unravel pathogenicity factors of the human pathogenic amoeba N. fowleri.</title>
        <authorList>
            <person name="Liechti N."/>
            <person name="Schurch N."/>
            <person name="Bruggmann R."/>
            <person name="Wittwer M."/>
        </authorList>
    </citation>
    <scope>NUCLEOTIDE SEQUENCE [LARGE SCALE GENOMIC DNA]</scope>
    <source>
        <strain evidence="8 9">ATCC 30569</strain>
    </source>
</reference>
<dbReference type="Gene3D" id="4.10.240.10">
    <property type="entry name" value="Zn(2)-C6 fungal-type DNA-binding domain"/>
    <property type="match status" value="1"/>
</dbReference>
<evidence type="ECO:0000256" key="1">
    <source>
        <dbReference type="ARBA" id="ARBA00004123"/>
    </source>
</evidence>
<dbReference type="SUPFAM" id="SSF57701">
    <property type="entry name" value="Zn2/Cys6 DNA-binding domain"/>
    <property type="match status" value="1"/>
</dbReference>
<dbReference type="InterPro" id="IPR050815">
    <property type="entry name" value="TF_fung"/>
</dbReference>
<feature type="region of interest" description="Disordered" evidence="6">
    <location>
        <begin position="64"/>
        <end position="152"/>
    </location>
</feature>
<dbReference type="Pfam" id="PF00172">
    <property type="entry name" value="Zn_clus"/>
    <property type="match status" value="1"/>
</dbReference>
<dbReference type="PANTHER" id="PTHR47338">
    <property type="entry name" value="ZN(II)2CYS6 TRANSCRIPTION FACTOR (EUROFUNG)-RELATED"/>
    <property type="match status" value="1"/>
</dbReference>
<feature type="compositionally biased region" description="Polar residues" evidence="6">
    <location>
        <begin position="167"/>
        <end position="187"/>
    </location>
</feature>
<feature type="compositionally biased region" description="Polar residues" evidence="6">
    <location>
        <begin position="88"/>
        <end position="131"/>
    </location>
</feature>
<evidence type="ECO:0000256" key="2">
    <source>
        <dbReference type="ARBA" id="ARBA00022723"/>
    </source>
</evidence>
<dbReference type="GO" id="GO:0008270">
    <property type="term" value="F:zinc ion binding"/>
    <property type="evidence" value="ECO:0007669"/>
    <property type="project" value="InterPro"/>
</dbReference>
<evidence type="ECO:0000259" key="7">
    <source>
        <dbReference type="PROSITE" id="PS50048"/>
    </source>
</evidence>
<dbReference type="InterPro" id="IPR036864">
    <property type="entry name" value="Zn2-C6_fun-type_DNA-bd_sf"/>
</dbReference>
<comment type="subcellular location">
    <subcellularLocation>
        <location evidence="1">Nucleus</location>
    </subcellularLocation>
</comment>
<dbReference type="Proteomes" id="UP000816034">
    <property type="component" value="Unassembled WGS sequence"/>
</dbReference>
<comment type="caution">
    <text evidence="8">The sequence shown here is derived from an EMBL/GenBank/DDBJ whole genome shotgun (WGS) entry which is preliminary data.</text>
</comment>
<keyword evidence="5" id="KW-0539">Nucleus</keyword>
<evidence type="ECO:0000256" key="4">
    <source>
        <dbReference type="ARBA" id="ARBA00023163"/>
    </source>
</evidence>
<evidence type="ECO:0000313" key="8">
    <source>
        <dbReference type="EMBL" id="KAG2386903.1"/>
    </source>
</evidence>
<organism evidence="8 9">
    <name type="scientific">Naegleria lovaniensis</name>
    <name type="common">Amoeba</name>
    <dbReference type="NCBI Taxonomy" id="51637"/>
    <lineage>
        <taxon>Eukaryota</taxon>
        <taxon>Discoba</taxon>
        <taxon>Heterolobosea</taxon>
        <taxon>Tetramitia</taxon>
        <taxon>Eutetramitia</taxon>
        <taxon>Vahlkampfiidae</taxon>
        <taxon>Naegleria</taxon>
    </lineage>
</organism>
<feature type="compositionally biased region" description="Polar residues" evidence="6">
    <location>
        <begin position="199"/>
        <end position="216"/>
    </location>
</feature>
<keyword evidence="2" id="KW-0479">Metal-binding</keyword>
<feature type="compositionally biased region" description="Low complexity" evidence="6">
    <location>
        <begin position="188"/>
        <end position="198"/>
    </location>
</feature>
<dbReference type="CDD" id="cd00067">
    <property type="entry name" value="GAL4"/>
    <property type="match status" value="1"/>
</dbReference>
<dbReference type="InterPro" id="IPR001138">
    <property type="entry name" value="Zn2Cys6_DnaBD"/>
</dbReference>
<dbReference type="PROSITE" id="PS50048">
    <property type="entry name" value="ZN2_CY6_FUNGAL_2"/>
    <property type="match status" value="1"/>
</dbReference>
<protein>
    <recommendedName>
        <fullName evidence="7">Zn(2)-C6 fungal-type domain-containing protein</fullName>
    </recommendedName>
</protein>
<dbReference type="AlphaFoldDB" id="A0AA88KLQ3"/>
<accession>A0AA88KLQ3</accession>
<evidence type="ECO:0000313" key="9">
    <source>
        <dbReference type="Proteomes" id="UP000816034"/>
    </source>
</evidence>
<proteinExistence type="predicted"/>
<dbReference type="EMBL" id="PYSW02000014">
    <property type="protein sequence ID" value="KAG2386903.1"/>
    <property type="molecule type" value="Genomic_DNA"/>
</dbReference>
<keyword evidence="3" id="KW-0805">Transcription regulation</keyword>
<dbReference type="RefSeq" id="XP_044550895.1">
    <property type="nucleotide sequence ID" value="XM_044691300.1"/>
</dbReference>
<gene>
    <name evidence="8" type="ORF">C9374_001938</name>
</gene>
<keyword evidence="9" id="KW-1185">Reference proteome</keyword>